<dbReference type="OrthoDB" id="9773478at2"/>
<keyword evidence="2" id="KW-1185">Reference proteome</keyword>
<dbReference type="SUPFAM" id="SSF88713">
    <property type="entry name" value="Glycoside hydrolase/deacetylase"/>
    <property type="match status" value="1"/>
</dbReference>
<evidence type="ECO:0000313" key="1">
    <source>
        <dbReference type="EMBL" id="PRP66205.1"/>
    </source>
</evidence>
<dbReference type="Gene3D" id="3.20.20.370">
    <property type="entry name" value="Glycoside hydrolase/deacetylase"/>
    <property type="match status" value="1"/>
</dbReference>
<gene>
    <name evidence="1" type="ORF">BST86_03410</name>
</gene>
<dbReference type="RefSeq" id="WP_105982043.1">
    <property type="nucleotide sequence ID" value="NZ_MQUC01000003.1"/>
</dbReference>
<evidence type="ECO:0008006" key="3">
    <source>
        <dbReference type="Google" id="ProtNLM"/>
    </source>
</evidence>
<dbReference type="PANTHER" id="PTHR30292">
    <property type="entry name" value="UNCHARACTERIZED PROTEIN YBGL-RELATED"/>
    <property type="match status" value="1"/>
</dbReference>
<comment type="caution">
    <text evidence="1">The sequence shown here is derived from an EMBL/GenBank/DDBJ whole genome shotgun (WGS) entry which is preliminary data.</text>
</comment>
<dbReference type="EMBL" id="MQUC01000003">
    <property type="protein sequence ID" value="PRP66205.1"/>
    <property type="molecule type" value="Genomic_DNA"/>
</dbReference>
<name>A0A2S9WRX5_9FLAO</name>
<dbReference type="Pfam" id="PF03746">
    <property type="entry name" value="LamB_YcsF"/>
    <property type="match status" value="1"/>
</dbReference>
<protein>
    <recommendedName>
        <fullName evidence="3">Lactam utilization protein LamB</fullName>
    </recommendedName>
</protein>
<sequence>MKVIDLNCDLGEGMSNDELIMPHISSCNIACGGHAGDADSIKSSLQLAQKFNVRAGAHPSFEDRENFGRLKLDWSRARFRESVTRQLQLFTTTAADLQMKWHHIKMHGALYHATAHEESFAQWTVEWLQEFYPDKAIYSLPKSLLHEKCKEAGQPFIAEVFVDRAYLKNGSLVPRSQQEAVHETTEQALHQLISMAHHNQVTTLDGANLLLIADTYCIHGDNVELVKQLPVLVKQLHQNQIQVAKYKA</sequence>
<dbReference type="AlphaFoldDB" id="A0A2S9WRX5"/>
<proteinExistence type="predicted"/>
<accession>A0A2S9WRX5</accession>
<dbReference type="Proteomes" id="UP000239532">
    <property type="component" value="Unassembled WGS sequence"/>
</dbReference>
<dbReference type="GO" id="GO:0005975">
    <property type="term" value="P:carbohydrate metabolic process"/>
    <property type="evidence" value="ECO:0007669"/>
    <property type="project" value="InterPro"/>
</dbReference>
<dbReference type="InterPro" id="IPR011330">
    <property type="entry name" value="Glyco_hydro/deAcase_b/a-brl"/>
</dbReference>
<organism evidence="1 2">
    <name type="scientific">Nonlabens agnitus</name>
    <dbReference type="NCBI Taxonomy" id="870484"/>
    <lineage>
        <taxon>Bacteria</taxon>
        <taxon>Pseudomonadati</taxon>
        <taxon>Bacteroidota</taxon>
        <taxon>Flavobacteriia</taxon>
        <taxon>Flavobacteriales</taxon>
        <taxon>Flavobacteriaceae</taxon>
        <taxon>Nonlabens</taxon>
    </lineage>
</organism>
<dbReference type="InterPro" id="IPR005501">
    <property type="entry name" value="LamB/YcsF/PxpA-like"/>
</dbReference>
<dbReference type="CDD" id="cd10801">
    <property type="entry name" value="LamB_YcsF_like_1"/>
    <property type="match status" value="1"/>
</dbReference>
<evidence type="ECO:0000313" key="2">
    <source>
        <dbReference type="Proteomes" id="UP000239532"/>
    </source>
</evidence>
<dbReference type="PANTHER" id="PTHR30292:SF0">
    <property type="entry name" value="5-OXOPROLINASE SUBUNIT A"/>
    <property type="match status" value="1"/>
</dbReference>
<reference evidence="1 2" key="1">
    <citation type="submission" date="2016-11" db="EMBL/GenBank/DDBJ databases">
        <title>Trade-off between light-utilization and light-protection in marine flavobacteria.</title>
        <authorList>
            <person name="Kumagai Y."/>
        </authorList>
    </citation>
    <scope>NUCLEOTIDE SEQUENCE [LARGE SCALE GENOMIC DNA]</scope>
    <source>
        <strain evidence="1 2">JCM 17109</strain>
    </source>
</reference>